<dbReference type="Gene3D" id="3.30.460.10">
    <property type="entry name" value="Beta Polymerase, domain 2"/>
    <property type="match status" value="1"/>
</dbReference>
<dbReference type="InterPro" id="IPR043519">
    <property type="entry name" value="NT_sf"/>
</dbReference>
<evidence type="ECO:0000313" key="3">
    <source>
        <dbReference type="Proteomes" id="UP000700732"/>
    </source>
</evidence>
<dbReference type="InterPro" id="IPR006116">
    <property type="entry name" value="NT_2-5OAS_ClassI-CCAase"/>
</dbReference>
<comment type="caution">
    <text evidence="2">The sequence shown here is derived from an EMBL/GenBank/DDBJ whole genome shotgun (WGS) entry which is preliminary data.</text>
</comment>
<proteinExistence type="predicted"/>
<sequence>MSVSSHLSNTASKLIITDYERTVIDGHIESLGKKIDNYFLSSAINEHFAFGSYTRKTLMPRKADNDSDVDYMVVFSNSSYTPSTYLGWLKDFAKAKYSTSEIYQSHPTVVLELSRIKIEIVPAIKSAYDDYQIPAPSSTYTTWLTTHPNSFNTKVVNKNTSEKSQIRPLIRLMKYWNAKSGYVYSSYELENLIVNHFFYSCQNLWDYVYSFVGGLSSYNSVAWKADKIKKLKDSCTSARNSDNQGYPATAEAEIKKVFPEY</sequence>
<keyword evidence="1" id="KW-0051">Antiviral defense</keyword>
<organism evidence="2 3">
    <name type="scientific">Spirosoma utsteinense</name>
    <dbReference type="NCBI Taxonomy" id="2585773"/>
    <lineage>
        <taxon>Bacteria</taxon>
        <taxon>Pseudomonadati</taxon>
        <taxon>Bacteroidota</taxon>
        <taxon>Cytophagia</taxon>
        <taxon>Cytophagales</taxon>
        <taxon>Cytophagaceae</taxon>
        <taxon>Spirosoma</taxon>
    </lineage>
</organism>
<evidence type="ECO:0000313" key="2">
    <source>
        <dbReference type="EMBL" id="MBC3795033.1"/>
    </source>
</evidence>
<protein>
    <submittedName>
        <fullName evidence="2">tRNA nucleotidyltransferase (CCA-adding enzyme)</fullName>
    </submittedName>
</protein>
<keyword evidence="3" id="KW-1185">Reference proteome</keyword>
<dbReference type="SUPFAM" id="SSF81301">
    <property type="entry name" value="Nucleotidyltransferase"/>
    <property type="match status" value="1"/>
</dbReference>
<dbReference type="EMBL" id="VFIA01000074">
    <property type="protein sequence ID" value="MBC3795033.1"/>
    <property type="molecule type" value="Genomic_DNA"/>
</dbReference>
<accession>A0ABR6WER7</accession>
<dbReference type="RefSeq" id="WP_186742116.1">
    <property type="nucleotide sequence ID" value="NZ_VFIA01000074.1"/>
</dbReference>
<gene>
    <name evidence="2" type="ORF">FH603_5565</name>
</gene>
<evidence type="ECO:0000256" key="1">
    <source>
        <dbReference type="ARBA" id="ARBA00023118"/>
    </source>
</evidence>
<reference evidence="2 3" key="1">
    <citation type="submission" date="2019-06" db="EMBL/GenBank/DDBJ databases">
        <title>Spirosoma utsteinense sp. nov. isolated from Antarctic ice-free soils.</title>
        <authorList>
            <person name="Tahon G."/>
        </authorList>
    </citation>
    <scope>NUCLEOTIDE SEQUENCE [LARGE SCALE GENOMIC DNA]</scope>
    <source>
        <strain evidence="2 3">LMG 31447</strain>
    </source>
</reference>
<dbReference type="Proteomes" id="UP000700732">
    <property type="component" value="Unassembled WGS sequence"/>
</dbReference>
<dbReference type="Pfam" id="PF18144">
    <property type="entry name" value="SMODS"/>
    <property type="match status" value="1"/>
</dbReference>
<name>A0ABR6WER7_9BACT</name>
<dbReference type="CDD" id="cd05400">
    <property type="entry name" value="NT_2-5OAS_ClassI-CCAase"/>
    <property type="match status" value="1"/>
</dbReference>